<dbReference type="Gene3D" id="2.60.200.20">
    <property type="match status" value="1"/>
</dbReference>
<feature type="coiled-coil region" evidence="9">
    <location>
        <begin position="238"/>
        <end position="460"/>
    </location>
</feature>
<keyword evidence="5 8" id="KW-0863">Zinc-finger</keyword>
<accession>A0A7E5VWQ3</accession>
<keyword evidence="4" id="KW-0479">Metal-binding</keyword>
<dbReference type="SUPFAM" id="SSF49879">
    <property type="entry name" value="SMAD/FHA domain"/>
    <property type="match status" value="1"/>
</dbReference>
<dbReference type="Proteomes" id="UP000322000">
    <property type="component" value="Chromosome 9"/>
</dbReference>
<dbReference type="InterPro" id="IPR008984">
    <property type="entry name" value="SMAD_FHA_dom_sf"/>
</dbReference>
<dbReference type="Pfam" id="PF00498">
    <property type="entry name" value="FHA"/>
    <property type="match status" value="1"/>
</dbReference>
<dbReference type="SMART" id="SM00343">
    <property type="entry name" value="ZnF_C2HC"/>
    <property type="match status" value="1"/>
</dbReference>
<evidence type="ECO:0000256" key="5">
    <source>
        <dbReference type="ARBA" id="ARBA00022771"/>
    </source>
</evidence>
<organism evidence="13 14">
    <name type="scientific">Trichoplusia ni</name>
    <name type="common">Cabbage looper</name>
    <dbReference type="NCBI Taxonomy" id="7111"/>
    <lineage>
        <taxon>Eukaryota</taxon>
        <taxon>Metazoa</taxon>
        <taxon>Ecdysozoa</taxon>
        <taxon>Arthropoda</taxon>
        <taxon>Hexapoda</taxon>
        <taxon>Insecta</taxon>
        <taxon>Pterygota</taxon>
        <taxon>Neoptera</taxon>
        <taxon>Endopterygota</taxon>
        <taxon>Lepidoptera</taxon>
        <taxon>Glossata</taxon>
        <taxon>Ditrysia</taxon>
        <taxon>Noctuoidea</taxon>
        <taxon>Noctuidae</taxon>
        <taxon>Plusiinae</taxon>
        <taxon>Trichoplusia</taxon>
    </lineage>
</organism>
<dbReference type="PROSITE" id="PS00518">
    <property type="entry name" value="ZF_RING_1"/>
    <property type="match status" value="1"/>
</dbReference>
<dbReference type="GO" id="GO:0042393">
    <property type="term" value="F:histone binding"/>
    <property type="evidence" value="ECO:0007669"/>
    <property type="project" value="TreeGrafter"/>
</dbReference>
<dbReference type="PROSITE" id="PS50006">
    <property type="entry name" value="FHA_DOMAIN"/>
    <property type="match status" value="1"/>
</dbReference>
<dbReference type="SUPFAM" id="SSF57756">
    <property type="entry name" value="Retrovirus zinc finger-like domains"/>
    <property type="match status" value="1"/>
</dbReference>
<dbReference type="GO" id="GO:0006302">
    <property type="term" value="P:double-strand break repair"/>
    <property type="evidence" value="ECO:0007669"/>
    <property type="project" value="TreeGrafter"/>
</dbReference>
<comment type="similarity">
    <text evidence="1">Belongs to the CHFR family.</text>
</comment>
<evidence type="ECO:0000259" key="10">
    <source>
        <dbReference type="PROSITE" id="PS50006"/>
    </source>
</evidence>
<feature type="domain" description="FHA" evidence="10">
    <location>
        <begin position="33"/>
        <end position="82"/>
    </location>
</feature>
<evidence type="ECO:0000313" key="14">
    <source>
        <dbReference type="RefSeq" id="XP_026732768.1"/>
    </source>
</evidence>
<feature type="domain" description="RING-type" evidence="11">
    <location>
        <begin position="490"/>
        <end position="528"/>
    </location>
</feature>
<dbReference type="PANTHER" id="PTHR15067">
    <property type="entry name" value="E3 UBIQUITIN-PROTEIN LIGASE RNF8"/>
    <property type="match status" value="1"/>
</dbReference>
<dbReference type="KEGG" id="tnl:113497420"/>
<sequence>MENNPGFPVLRSVKVLKPEFQDLKKIPITSDTFSLGRGLKNSVVIPFISISRSHCIFQKVNDKEWAVQDNSTFGIQINGQTLGKGQERKLGNGDLITLEQTGEFIYTFLYEPEDFELPRKRQKMERDEILDDVKMKFRESQNSQRKYVEEKLQNAKQIHTKSVVLKHQLQTDMNRKINHLQSEFALQIENLKGEKLEVERQKLILEEERDLQLASVKQEMEQQICELMDQIQKQKTTEDELIKENNLLLKKLDKEREEFLEELNRENTSKQGMLDKLEEKLREQEEARVKEKEEFLALVKQQTDAIRLLKEQELKDLEEKKRIREQEMLEELNATKKNLENKIHQTEQEKQKAEQLLQEQMEHMKMISNQDKNKMEELMKEREEIQNKLNEAQSNAEKSLVELQIRVRDRETELATLAAERIHKQAEHSSAVISTLQQQLETVQNRLHKVESEKNTILENLCAPEQAGEGSSKEMVITQVGDLMESELQCVICAELFITATTLGCSHTFCKYCITKWKRKKRDCPICRAPISSQCRSLVLDSFIEKMVQNLSEATKIRRKEILQSRQELVAELAQKTNARANCRRISAISRSALHQAAQEQGFATFEEYFAYQYGGDFPGFDSGFDVVTDAELDDIIAGGEGYNIGGGRRRDLPVPGLPDSYYGGYGRCFRCGARGHWAPGCPAL</sequence>
<evidence type="ECO:0000256" key="9">
    <source>
        <dbReference type="SAM" id="Coils"/>
    </source>
</evidence>
<dbReference type="GeneID" id="113497420"/>
<evidence type="ECO:0000313" key="13">
    <source>
        <dbReference type="Proteomes" id="UP000322000"/>
    </source>
</evidence>
<evidence type="ECO:0000259" key="11">
    <source>
        <dbReference type="PROSITE" id="PS50089"/>
    </source>
</evidence>
<dbReference type="GO" id="GO:0006511">
    <property type="term" value="P:ubiquitin-dependent protein catabolic process"/>
    <property type="evidence" value="ECO:0007669"/>
    <property type="project" value="TreeGrafter"/>
</dbReference>
<dbReference type="RefSeq" id="XP_026732768.1">
    <property type="nucleotide sequence ID" value="XM_026876967.1"/>
</dbReference>
<dbReference type="Gene3D" id="3.30.40.10">
    <property type="entry name" value="Zinc/RING finger domain, C3HC4 (zinc finger)"/>
    <property type="match status" value="1"/>
</dbReference>
<dbReference type="GO" id="GO:0005829">
    <property type="term" value="C:cytosol"/>
    <property type="evidence" value="ECO:0007669"/>
    <property type="project" value="TreeGrafter"/>
</dbReference>
<dbReference type="SMART" id="SM00240">
    <property type="entry name" value="FHA"/>
    <property type="match status" value="1"/>
</dbReference>
<dbReference type="PANTHER" id="PTHR15067:SF4">
    <property type="entry name" value="E3 UBIQUITIN-PROTEIN LIGASE RNF8"/>
    <property type="match status" value="1"/>
</dbReference>
<keyword evidence="9" id="KW-0175">Coiled coil</keyword>
<evidence type="ECO:0000256" key="4">
    <source>
        <dbReference type="ARBA" id="ARBA00022723"/>
    </source>
</evidence>
<dbReference type="InterPro" id="IPR013083">
    <property type="entry name" value="Znf_RING/FYVE/PHD"/>
</dbReference>
<dbReference type="SMART" id="SM00184">
    <property type="entry name" value="RING"/>
    <property type="match status" value="1"/>
</dbReference>
<reference evidence="14" key="1">
    <citation type="submission" date="2025-08" db="UniProtKB">
        <authorList>
            <consortium name="RefSeq"/>
        </authorList>
    </citation>
    <scope>IDENTIFICATION</scope>
</reference>
<evidence type="ECO:0000256" key="2">
    <source>
        <dbReference type="ARBA" id="ARBA00017908"/>
    </source>
</evidence>
<protein>
    <recommendedName>
        <fullName evidence="2">E3 ubiquitin-protein ligase CHFR</fullName>
    </recommendedName>
</protein>
<dbReference type="GO" id="GO:0003676">
    <property type="term" value="F:nucleic acid binding"/>
    <property type="evidence" value="ECO:0007669"/>
    <property type="project" value="InterPro"/>
</dbReference>
<dbReference type="InterPro" id="IPR000253">
    <property type="entry name" value="FHA_dom"/>
</dbReference>
<keyword evidence="6" id="KW-0833">Ubl conjugation pathway</keyword>
<dbReference type="InParanoid" id="A0A7E5VWQ3"/>
<dbReference type="GO" id="GO:0005634">
    <property type="term" value="C:nucleus"/>
    <property type="evidence" value="ECO:0007669"/>
    <property type="project" value="TreeGrafter"/>
</dbReference>
<proteinExistence type="inferred from homology"/>
<dbReference type="Pfam" id="PF13920">
    <property type="entry name" value="zf-C3HC4_3"/>
    <property type="match status" value="1"/>
</dbReference>
<dbReference type="GO" id="GO:0061630">
    <property type="term" value="F:ubiquitin protein ligase activity"/>
    <property type="evidence" value="ECO:0007669"/>
    <property type="project" value="TreeGrafter"/>
</dbReference>
<dbReference type="OrthoDB" id="5330228at2759"/>
<gene>
    <name evidence="14" type="primary">LOC113497420</name>
</gene>
<dbReference type="AlphaFoldDB" id="A0A7E5VWQ3"/>
<dbReference type="GO" id="GO:0070936">
    <property type="term" value="P:protein K48-linked ubiquitination"/>
    <property type="evidence" value="ECO:0007669"/>
    <property type="project" value="TreeGrafter"/>
</dbReference>
<dbReference type="InterPro" id="IPR036875">
    <property type="entry name" value="Znf_CCHC_sf"/>
</dbReference>
<dbReference type="SUPFAM" id="SSF57850">
    <property type="entry name" value="RING/U-box"/>
    <property type="match status" value="1"/>
</dbReference>
<dbReference type="GO" id="GO:0000151">
    <property type="term" value="C:ubiquitin ligase complex"/>
    <property type="evidence" value="ECO:0007669"/>
    <property type="project" value="TreeGrafter"/>
</dbReference>
<dbReference type="InterPro" id="IPR017907">
    <property type="entry name" value="Znf_RING_CS"/>
</dbReference>
<dbReference type="GO" id="GO:0008270">
    <property type="term" value="F:zinc ion binding"/>
    <property type="evidence" value="ECO:0007669"/>
    <property type="project" value="UniProtKB-KW"/>
</dbReference>
<feature type="domain" description="CCHC-type" evidence="12">
    <location>
        <begin position="668"/>
        <end position="683"/>
    </location>
</feature>
<evidence type="ECO:0000256" key="6">
    <source>
        <dbReference type="ARBA" id="ARBA00022786"/>
    </source>
</evidence>
<dbReference type="CDD" id="cd16535">
    <property type="entry name" value="RING-HC_RNF8"/>
    <property type="match status" value="1"/>
</dbReference>
<evidence type="ECO:0000256" key="3">
    <source>
        <dbReference type="ARBA" id="ARBA00022679"/>
    </source>
</evidence>
<dbReference type="GO" id="GO:0035861">
    <property type="term" value="C:site of double-strand break"/>
    <property type="evidence" value="ECO:0007669"/>
    <property type="project" value="TreeGrafter"/>
</dbReference>
<evidence type="ECO:0000256" key="7">
    <source>
        <dbReference type="ARBA" id="ARBA00022833"/>
    </source>
</evidence>
<dbReference type="PROSITE" id="PS50158">
    <property type="entry name" value="ZF_CCHC"/>
    <property type="match status" value="1"/>
</dbReference>
<evidence type="ECO:0000256" key="8">
    <source>
        <dbReference type="PROSITE-ProRule" id="PRU00047"/>
    </source>
</evidence>
<dbReference type="CDD" id="cd00060">
    <property type="entry name" value="FHA"/>
    <property type="match status" value="1"/>
</dbReference>
<dbReference type="InterPro" id="IPR001878">
    <property type="entry name" value="Znf_CCHC"/>
</dbReference>
<dbReference type="InterPro" id="IPR001841">
    <property type="entry name" value="Znf_RING"/>
</dbReference>
<evidence type="ECO:0000256" key="1">
    <source>
        <dbReference type="ARBA" id="ARBA00005797"/>
    </source>
</evidence>
<keyword evidence="3" id="KW-0808">Transferase</keyword>
<dbReference type="PROSITE" id="PS50089">
    <property type="entry name" value="ZF_RING_2"/>
    <property type="match status" value="1"/>
</dbReference>
<evidence type="ECO:0000259" key="12">
    <source>
        <dbReference type="PROSITE" id="PS50158"/>
    </source>
</evidence>
<keyword evidence="7" id="KW-0862">Zinc</keyword>
<name>A0A7E5VWQ3_TRINI</name>
<keyword evidence="13" id="KW-1185">Reference proteome</keyword>